<gene>
    <name evidence="1" type="ORF">CFAM422_005774</name>
</gene>
<reference evidence="1 2" key="1">
    <citation type="submission" date="2018-06" db="EMBL/GenBank/DDBJ databases">
        <title>Genome analysis of cellulolytic fungus Trichoderma lentiforme CFAM-422.</title>
        <authorList>
            <person name="Steindorff A.S."/>
            <person name="Formighieri E.F."/>
            <person name="Midorikawa G.E.O."/>
            <person name="Tamietti M.S."/>
            <person name="Ramos E.Z."/>
            <person name="Silva A.S."/>
            <person name="Bon E.P.S."/>
            <person name="Mendes T.D."/>
            <person name="Damaso M.C.T."/>
            <person name="Favaro L.C.L."/>
        </authorList>
    </citation>
    <scope>NUCLEOTIDE SEQUENCE [LARGE SCALE GENOMIC DNA]</scope>
    <source>
        <strain evidence="1 2">CFAM-422</strain>
    </source>
</reference>
<keyword evidence="2" id="KW-1185">Reference proteome</keyword>
<comment type="caution">
    <text evidence="1">The sequence shown here is derived from an EMBL/GenBank/DDBJ whole genome shotgun (WGS) entry which is preliminary data.</text>
</comment>
<evidence type="ECO:0000313" key="1">
    <source>
        <dbReference type="EMBL" id="KAF3071978.1"/>
    </source>
</evidence>
<proteinExistence type="predicted"/>
<accession>A0A9P4XHJ2</accession>
<dbReference type="Proteomes" id="UP000801864">
    <property type="component" value="Unassembled WGS sequence"/>
</dbReference>
<evidence type="ECO:0000313" key="2">
    <source>
        <dbReference type="Proteomes" id="UP000801864"/>
    </source>
</evidence>
<protein>
    <submittedName>
        <fullName evidence="1">Uncharacterized protein</fullName>
    </submittedName>
</protein>
<dbReference type="EMBL" id="QLNT01000009">
    <property type="protein sequence ID" value="KAF3071978.1"/>
    <property type="molecule type" value="Genomic_DNA"/>
</dbReference>
<dbReference type="AlphaFoldDB" id="A0A9P4XHJ2"/>
<organism evidence="1 2">
    <name type="scientific">Trichoderma lentiforme</name>
    <dbReference type="NCBI Taxonomy" id="1567552"/>
    <lineage>
        <taxon>Eukaryota</taxon>
        <taxon>Fungi</taxon>
        <taxon>Dikarya</taxon>
        <taxon>Ascomycota</taxon>
        <taxon>Pezizomycotina</taxon>
        <taxon>Sordariomycetes</taxon>
        <taxon>Hypocreomycetidae</taxon>
        <taxon>Hypocreales</taxon>
        <taxon>Hypocreaceae</taxon>
        <taxon>Trichoderma</taxon>
    </lineage>
</organism>
<sequence>MNSRPPSTRPTSFPMGRVAGKSAPGWSSTKLLEFVFVQGLAWWTGLRGFQDAHPPWHRTAATEPE</sequence>
<name>A0A9P4XHJ2_9HYPO</name>